<name>A0A5D9C849_9SPHN</name>
<keyword evidence="3" id="KW-1185">Reference proteome</keyword>
<comment type="caution">
    <text evidence="2">The sequence shown here is derived from an EMBL/GenBank/DDBJ whole genome shotgun (WGS) entry which is preliminary data.</text>
</comment>
<dbReference type="AlphaFoldDB" id="A0A5D9C849"/>
<evidence type="ECO:0000313" key="3">
    <source>
        <dbReference type="Proteomes" id="UP000322077"/>
    </source>
</evidence>
<evidence type="ECO:0000256" key="1">
    <source>
        <dbReference type="SAM" id="SignalP"/>
    </source>
</evidence>
<feature type="chain" id="PRO_5022998347" evidence="1">
    <location>
        <begin position="27"/>
        <end position="189"/>
    </location>
</feature>
<feature type="signal peptide" evidence="1">
    <location>
        <begin position="1"/>
        <end position="26"/>
    </location>
</feature>
<gene>
    <name evidence="2" type="ORF">FYJ91_11070</name>
</gene>
<sequence length="189" mass="19976">MVALMALGRLVSAVLCAAMLAGPVSAARLELQMGAVAHDDSAAFHPGRWSRPQAIVMRVTTSATPSTVEDADDRQKLTGYALTGDVPLGEGWRMTAGFREDGNRQVLRSAFGEEVSTQQYAPMMAVGYGAEAAPGLTIGGDVGMVRQGRSGRISDGSTLLSTPLDMAASTRARDEGYRPMLTFSAGYRF</sequence>
<keyword evidence="1" id="KW-0732">Signal</keyword>
<reference evidence="2 3" key="1">
    <citation type="submission" date="2019-08" db="EMBL/GenBank/DDBJ databases">
        <authorList>
            <person name="Wang G."/>
            <person name="Xu Z."/>
        </authorList>
    </citation>
    <scope>NUCLEOTIDE SEQUENCE [LARGE SCALE GENOMIC DNA]</scope>
    <source>
        <strain evidence="2 3">ZX</strain>
    </source>
</reference>
<dbReference type="Proteomes" id="UP000322077">
    <property type="component" value="Unassembled WGS sequence"/>
</dbReference>
<evidence type="ECO:0000313" key="2">
    <source>
        <dbReference type="EMBL" id="TZG28058.1"/>
    </source>
</evidence>
<accession>A0A5D9C849</accession>
<dbReference type="EMBL" id="VTOU01000002">
    <property type="protein sequence ID" value="TZG28058.1"/>
    <property type="molecule type" value="Genomic_DNA"/>
</dbReference>
<organism evidence="2 3">
    <name type="scientific">Sphingomonas montanisoli</name>
    <dbReference type="NCBI Taxonomy" id="2606412"/>
    <lineage>
        <taxon>Bacteria</taxon>
        <taxon>Pseudomonadati</taxon>
        <taxon>Pseudomonadota</taxon>
        <taxon>Alphaproteobacteria</taxon>
        <taxon>Sphingomonadales</taxon>
        <taxon>Sphingomonadaceae</taxon>
        <taxon>Sphingomonas</taxon>
    </lineage>
</organism>
<proteinExistence type="predicted"/>
<protein>
    <submittedName>
        <fullName evidence="2">Uncharacterized protein</fullName>
    </submittedName>
</protein>